<dbReference type="PROSITE" id="PS50109">
    <property type="entry name" value="HIS_KIN"/>
    <property type="match status" value="1"/>
</dbReference>
<reference evidence="5 6" key="1">
    <citation type="journal article" date="2011" name="J. Bacteriol.">
        <title>Genome sequence of 'Pedosphaera parvula' Ellin514, an aerobic Verrucomicrobial isolate from pasture soil.</title>
        <authorList>
            <person name="Kant R."/>
            <person name="van Passel M.W."/>
            <person name="Sangwan P."/>
            <person name="Palva A."/>
            <person name="Lucas S."/>
            <person name="Copeland A."/>
            <person name="Lapidus A."/>
            <person name="Glavina Del Rio T."/>
            <person name="Dalin E."/>
            <person name="Tice H."/>
            <person name="Bruce D."/>
            <person name="Goodwin L."/>
            <person name="Pitluck S."/>
            <person name="Chertkov O."/>
            <person name="Larimer F.W."/>
            <person name="Land M.L."/>
            <person name="Hauser L."/>
            <person name="Brettin T.S."/>
            <person name="Detter J.C."/>
            <person name="Han S."/>
            <person name="de Vos W.M."/>
            <person name="Janssen P.H."/>
            <person name="Smidt H."/>
        </authorList>
    </citation>
    <scope>NUCLEOTIDE SEQUENCE [LARGE SCALE GENOMIC DNA]</scope>
    <source>
        <strain evidence="5 6">Ellin514</strain>
    </source>
</reference>
<dbReference type="EC" id="2.7.13.3" evidence="2"/>
<evidence type="ECO:0000313" key="5">
    <source>
        <dbReference type="EMBL" id="EEF61042.1"/>
    </source>
</evidence>
<sequence length="1045" mass="116668">MNVVWIISIASGKPCPKRMAKHWLVIVAIMAMATPDWSQSIPVIRKYGVEDGLAANSCLSVSSGPRGRALVKHSGSESISSLDGYTVRKIPAPPKFGGKPCESPGGQLWSLWEGGLQEYDGKDWHQYKVLEIQKEYARNPAILQDMQLLPTKQGHVLFLLADALCEFNNERSETPKTSTIHLSEQSRVGSFTGMVIADDGGLWISGQRGVVKLSGPIRTITRNSRWQDYVPSTKGFEQFNYLEAPTLDEEGGLILLGQTKQGSLKAVVHFNGKRWSVLSIRQDDYVRAWRGVGNIYWAATRDYLLAFEENGGDFRQNQQLPVNKLVDLAIEPHGVFWIASLDGLFRYAPPAWSTPAAFSGLDSKCESVTQDARGRIWLVQDNSLFLFHEDAWETFVIPPKIFPRSETAKQLFALNDGSLIIETKADLIQFQPRTSKFRTLSAITGKQLKPLGFLRDGTLCLELPSSANGESRKLVTFDGEALGSFPFAQPDLSSNRQVQHLYASGNGDLWLTGERYLSRYHSKEWQTFLPADGLVPEGALCLTEVSDNKIWFGMMDRIWEFDGKSWSLIRSGFGKINELVRSREGSVWVATAKGLYRFYQGTWALNGTVEGLPDENIEHLSEDSRGRVWVATEHCLSIYHADADLDPPQTIINPLREDNNSLLEGAIVPVSYAGRDKWKYTPAERLLYSYRLDERDWSPFSEEKTASFQDLAAGKHYFQVRSMDRNWNIDPKPSILEFAITLRWYQETRLLLVAALAATATLVFGGLALNRHRQLLRSYSEVEQKVAQRTKELELANQELLHSQKMNALGTLAAGIAHDFNNILSIIKGSAQIIEENVENQDKIRVRIGRIKTVVEQGAGIVRAMLGFSRGPDQQELTSDVNSVVDETVRLLGDRFLREVEVEVRKAESLPSVRVSKDFIQQILLNFIFNAAEAMPHHKQIILSSELINQLPGSLALAPKSALRYVAVSVADVGTGIPAEIMPRIFEPFFTTKAFSARRGTGLGLSMVYELAKKIDAGLAVTSTVDKGSRFTLLLPVDTRAGENL</sequence>
<protein>
    <recommendedName>
        <fullName evidence="2">histidine kinase</fullName>
        <ecNumber evidence="2">2.7.13.3</ecNumber>
    </recommendedName>
</protein>
<dbReference type="InterPro" id="IPR005467">
    <property type="entry name" value="His_kinase_dom"/>
</dbReference>
<dbReference type="SUPFAM" id="SSF55874">
    <property type="entry name" value="ATPase domain of HSP90 chaperone/DNA topoisomerase II/histidine kinase"/>
    <property type="match status" value="1"/>
</dbReference>
<name>B9XGJ1_PEDPL</name>
<evidence type="ECO:0000256" key="1">
    <source>
        <dbReference type="ARBA" id="ARBA00000085"/>
    </source>
</evidence>
<keyword evidence="6" id="KW-1185">Reference proteome</keyword>
<dbReference type="STRING" id="320771.Cflav_PD3759"/>
<dbReference type="Gene3D" id="2.130.10.10">
    <property type="entry name" value="YVTN repeat-like/Quinoprotein amine dehydrogenase"/>
    <property type="match status" value="2"/>
</dbReference>
<dbReference type="InterPro" id="IPR036097">
    <property type="entry name" value="HisK_dim/P_sf"/>
</dbReference>
<keyword evidence="5" id="KW-0808">Transferase</keyword>
<dbReference type="PANTHER" id="PTHR43065">
    <property type="entry name" value="SENSOR HISTIDINE KINASE"/>
    <property type="match status" value="1"/>
</dbReference>
<organism evidence="5 6">
    <name type="scientific">Pedosphaera parvula (strain Ellin514)</name>
    <dbReference type="NCBI Taxonomy" id="320771"/>
    <lineage>
        <taxon>Bacteria</taxon>
        <taxon>Pseudomonadati</taxon>
        <taxon>Verrucomicrobiota</taxon>
        <taxon>Pedosphaerae</taxon>
        <taxon>Pedosphaerales</taxon>
        <taxon>Pedosphaeraceae</taxon>
        <taxon>Pedosphaera</taxon>
    </lineage>
</organism>
<accession>B9XGJ1</accession>
<dbReference type="InterPro" id="IPR036890">
    <property type="entry name" value="HATPase_C_sf"/>
</dbReference>
<dbReference type="Proteomes" id="UP000003688">
    <property type="component" value="Unassembled WGS sequence"/>
</dbReference>
<dbReference type="EMBL" id="ABOX02000012">
    <property type="protein sequence ID" value="EEF61042.1"/>
    <property type="molecule type" value="Genomic_DNA"/>
</dbReference>
<evidence type="ECO:0000313" key="6">
    <source>
        <dbReference type="Proteomes" id="UP000003688"/>
    </source>
</evidence>
<comment type="catalytic activity">
    <reaction evidence="1">
        <text>ATP + protein L-histidine = ADP + protein N-phospho-L-histidine.</text>
        <dbReference type="EC" id="2.7.13.3"/>
    </reaction>
</comment>
<dbReference type="InterPro" id="IPR013783">
    <property type="entry name" value="Ig-like_fold"/>
</dbReference>
<dbReference type="InterPro" id="IPR015943">
    <property type="entry name" value="WD40/YVTN_repeat-like_dom_sf"/>
</dbReference>
<dbReference type="SMART" id="SM00388">
    <property type="entry name" value="HisKA"/>
    <property type="match status" value="1"/>
</dbReference>
<comment type="caution">
    <text evidence="5">The sequence shown here is derived from an EMBL/GenBank/DDBJ whole genome shotgun (WGS) entry which is preliminary data.</text>
</comment>
<dbReference type="SUPFAM" id="SSF63829">
    <property type="entry name" value="Calcium-dependent phosphotriesterase"/>
    <property type="match status" value="2"/>
</dbReference>
<dbReference type="GO" id="GO:0000155">
    <property type="term" value="F:phosphorelay sensor kinase activity"/>
    <property type="evidence" value="ECO:0007669"/>
    <property type="project" value="InterPro"/>
</dbReference>
<keyword evidence="3" id="KW-0597">Phosphoprotein</keyword>
<dbReference type="Gene3D" id="1.10.287.130">
    <property type="match status" value="1"/>
</dbReference>
<evidence type="ECO:0000256" key="2">
    <source>
        <dbReference type="ARBA" id="ARBA00012438"/>
    </source>
</evidence>
<evidence type="ECO:0000259" key="4">
    <source>
        <dbReference type="PROSITE" id="PS50109"/>
    </source>
</evidence>
<dbReference type="Gene3D" id="2.60.40.10">
    <property type="entry name" value="Immunoglobulins"/>
    <property type="match status" value="1"/>
</dbReference>
<dbReference type="InterPro" id="IPR004358">
    <property type="entry name" value="Sig_transdc_His_kin-like_C"/>
</dbReference>
<dbReference type="Pfam" id="PF02518">
    <property type="entry name" value="HATPase_c"/>
    <property type="match status" value="1"/>
</dbReference>
<dbReference type="CDD" id="cd00082">
    <property type="entry name" value="HisKA"/>
    <property type="match status" value="1"/>
</dbReference>
<dbReference type="PANTHER" id="PTHR43065:SF42">
    <property type="entry name" value="TWO-COMPONENT SENSOR PPRA"/>
    <property type="match status" value="1"/>
</dbReference>
<dbReference type="Gene3D" id="3.30.565.10">
    <property type="entry name" value="Histidine kinase-like ATPase, C-terminal domain"/>
    <property type="match status" value="1"/>
</dbReference>
<gene>
    <name evidence="5" type="ORF">Cflav_PD3759</name>
</gene>
<feature type="domain" description="Histidine kinase" evidence="4">
    <location>
        <begin position="815"/>
        <end position="1039"/>
    </location>
</feature>
<dbReference type="InterPro" id="IPR003661">
    <property type="entry name" value="HisK_dim/P_dom"/>
</dbReference>
<dbReference type="AlphaFoldDB" id="B9XGJ1"/>
<dbReference type="SMART" id="SM00387">
    <property type="entry name" value="HATPase_c"/>
    <property type="match status" value="1"/>
</dbReference>
<proteinExistence type="predicted"/>
<dbReference type="SUPFAM" id="SSF47384">
    <property type="entry name" value="Homodimeric domain of signal transducing histidine kinase"/>
    <property type="match status" value="1"/>
</dbReference>
<dbReference type="PRINTS" id="PR00344">
    <property type="entry name" value="BCTRLSENSOR"/>
</dbReference>
<dbReference type="Pfam" id="PF07494">
    <property type="entry name" value="Reg_prop"/>
    <property type="match status" value="1"/>
</dbReference>
<dbReference type="InterPro" id="IPR003594">
    <property type="entry name" value="HATPase_dom"/>
</dbReference>
<dbReference type="InterPro" id="IPR011110">
    <property type="entry name" value="Reg_prop"/>
</dbReference>
<evidence type="ECO:0000256" key="3">
    <source>
        <dbReference type="ARBA" id="ARBA00022553"/>
    </source>
</evidence>
<keyword evidence="5" id="KW-0418">Kinase</keyword>